<name>A0A6A8G6G8_9EURY</name>
<keyword evidence="1" id="KW-1133">Transmembrane helix</keyword>
<dbReference type="AlphaFoldDB" id="A0A6A8G6G8"/>
<gene>
    <name evidence="2" type="ORF">GJR99_08895</name>
</gene>
<evidence type="ECO:0000256" key="1">
    <source>
        <dbReference type="SAM" id="Phobius"/>
    </source>
</evidence>
<keyword evidence="1" id="KW-0812">Transmembrane</keyword>
<dbReference type="Proteomes" id="UP000443423">
    <property type="component" value="Unassembled WGS sequence"/>
</dbReference>
<comment type="caution">
    <text evidence="2">The sequence shown here is derived from an EMBL/GenBank/DDBJ whole genome shotgun (WGS) entry which is preliminary data.</text>
</comment>
<protein>
    <submittedName>
        <fullName evidence="2">Uncharacterized protein</fullName>
    </submittedName>
</protein>
<accession>A0A6A8G6G8</accession>
<proteinExistence type="predicted"/>
<feature type="transmembrane region" description="Helical" evidence="1">
    <location>
        <begin position="12"/>
        <end position="31"/>
    </location>
</feature>
<dbReference type="EMBL" id="WKJQ01000001">
    <property type="protein sequence ID" value="MRW96689.1"/>
    <property type="molecule type" value="Genomic_DNA"/>
</dbReference>
<keyword evidence="1" id="KW-0472">Membrane</keyword>
<reference evidence="2 3" key="1">
    <citation type="submission" date="2019-11" db="EMBL/GenBank/DDBJ databases">
        <title>Whole genome sequence of Haloferax sp. MBLA0078.</title>
        <authorList>
            <person name="Seo M.-J."/>
            <person name="Cho E.-S."/>
        </authorList>
    </citation>
    <scope>NUCLEOTIDE SEQUENCE [LARGE SCALE GENOMIC DNA]</scope>
    <source>
        <strain evidence="2 3">MBLA0078</strain>
    </source>
</reference>
<evidence type="ECO:0000313" key="2">
    <source>
        <dbReference type="EMBL" id="MRW96689.1"/>
    </source>
</evidence>
<feature type="transmembrane region" description="Helical" evidence="1">
    <location>
        <begin position="68"/>
        <end position="90"/>
    </location>
</feature>
<organism evidence="2 3">
    <name type="scientific">Haloferax marinum</name>
    <dbReference type="NCBI Taxonomy" id="2666143"/>
    <lineage>
        <taxon>Archaea</taxon>
        <taxon>Methanobacteriati</taxon>
        <taxon>Methanobacteriota</taxon>
        <taxon>Stenosarchaea group</taxon>
        <taxon>Halobacteria</taxon>
        <taxon>Halobacteriales</taxon>
        <taxon>Haloferacaceae</taxon>
        <taxon>Haloferax</taxon>
    </lineage>
</organism>
<evidence type="ECO:0000313" key="3">
    <source>
        <dbReference type="Proteomes" id="UP000443423"/>
    </source>
</evidence>
<feature type="transmembrane region" description="Helical" evidence="1">
    <location>
        <begin position="96"/>
        <end position="115"/>
    </location>
</feature>
<feature type="transmembrane region" description="Helical" evidence="1">
    <location>
        <begin position="43"/>
        <end position="61"/>
    </location>
</feature>
<dbReference type="RefSeq" id="WP_151111310.1">
    <property type="nucleotide sequence ID" value="NZ_WKJQ01000001.1"/>
</dbReference>
<sequence length="131" mass="14189">MPSRDSLVRQVGDFVVVALFFFALTAVLGPLEPFLMSVGIDPPWFLGAVVAGGVGVVLLVARPLRLRLVVRVWAIGLVTTVVTTTLFVFFDLQESPLGILVAWALGVGLGLVLAYPPFWRAAEARVRVEEE</sequence>
<keyword evidence="3" id="KW-1185">Reference proteome</keyword>